<dbReference type="AlphaFoldDB" id="E6UA26"/>
<evidence type="ECO:0000313" key="2">
    <source>
        <dbReference type="EMBL" id="ADU27387.1"/>
    </source>
</evidence>
<accession>E6UA26</accession>
<reference evidence="2 3" key="1">
    <citation type="submission" date="2010-12" db="EMBL/GenBank/DDBJ databases">
        <title>Complete sequence of Ethanoligenens harbinense YUAN-3.</title>
        <authorList>
            <person name="Lucas S."/>
            <person name="Copeland A."/>
            <person name="Lapidus A."/>
            <person name="Cheng J.-F."/>
            <person name="Bruce D."/>
            <person name="Goodwin L."/>
            <person name="Pitluck S."/>
            <person name="Chertkov O."/>
            <person name="Misra M."/>
            <person name="Detter J.C."/>
            <person name="Han C."/>
            <person name="Tapia R."/>
            <person name="Land M."/>
            <person name="Hauser L."/>
            <person name="Jeffries C."/>
            <person name="Kyrpides N."/>
            <person name="Ivanova N."/>
            <person name="Mikhailova N."/>
            <person name="Wang A."/>
            <person name="Mouttaki H."/>
            <person name="He Z."/>
            <person name="Zhou J."/>
            <person name="Hemme C.L."/>
            <person name="Woyke T."/>
        </authorList>
    </citation>
    <scope>NUCLEOTIDE SEQUENCE [LARGE SCALE GENOMIC DNA]</scope>
    <source>
        <strain evidence="3">DSM 18485 / JCM 12961 / CGMCC 1.5033 / YUAN-3</strain>
    </source>
</reference>
<evidence type="ECO:0008006" key="4">
    <source>
        <dbReference type="Google" id="ProtNLM"/>
    </source>
</evidence>
<evidence type="ECO:0000313" key="3">
    <source>
        <dbReference type="Proteomes" id="UP000001551"/>
    </source>
</evidence>
<gene>
    <name evidence="2" type="ordered locus">Ethha_1863</name>
</gene>
<dbReference type="EMBL" id="CP002400">
    <property type="protein sequence ID" value="ADU27387.1"/>
    <property type="molecule type" value="Genomic_DNA"/>
</dbReference>
<dbReference type="Gene3D" id="3.40.1620.10">
    <property type="entry name" value="YefM-like domain"/>
    <property type="match status" value="1"/>
</dbReference>
<protein>
    <recommendedName>
        <fullName evidence="4">Antitoxin</fullName>
    </recommendedName>
</protein>
<dbReference type="SUPFAM" id="SSF143120">
    <property type="entry name" value="YefM-like"/>
    <property type="match status" value="1"/>
</dbReference>
<dbReference type="STRING" id="663278.Ethha_1863"/>
<dbReference type="RefSeq" id="WP_013485738.1">
    <property type="nucleotide sequence ID" value="NC_014828.1"/>
</dbReference>
<proteinExistence type="inferred from homology"/>
<organism evidence="2 3">
    <name type="scientific">Ethanoligenens harbinense (strain DSM 18485 / JCM 12961 / CGMCC 1.5033 / YUAN-3)</name>
    <dbReference type="NCBI Taxonomy" id="663278"/>
    <lineage>
        <taxon>Bacteria</taxon>
        <taxon>Bacillati</taxon>
        <taxon>Bacillota</taxon>
        <taxon>Clostridia</taxon>
        <taxon>Eubacteriales</taxon>
        <taxon>Oscillospiraceae</taxon>
        <taxon>Ethanoligenens</taxon>
    </lineage>
</organism>
<comment type="similarity">
    <text evidence="1">Belongs to the phD/YefM antitoxin family.</text>
</comment>
<dbReference type="Proteomes" id="UP000001551">
    <property type="component" value="Chromosome"/>
</dbReference>
<sequence length="72" mass="8210">MPDKKTSPPKVPIMEHLNIAEFNRGQSSRLLKELAAADKTAYIQKNGKPIAVVMSYERYLRLCEKGVDINEY</sequence>
<dbReference type="HOGENOM" id="CLU_202961_0_0_9"/>
<evidence type="ECO:0000256" key="1">
    <source>
        <dbReference type="ARBA" id="ARBA00009981"/>
    </source>
</evidence>
<dbReference type="eggNOG" id="COG2161">
    <property type="taxonomic scope" value="Bacteria"/>
</dbReference>
<keyword evidence="3" id="KW-1185">Reference proteome</keyword>
<dbReference type="KEGG" id="eha:Ethha_1863"/>
<dbReference type="InterPro" id="IPR036165">
    <property type="entry name" value="YefM-like_sf"/>
</dbReference>
<name>E6UA26_ETHHY</name>